<dbReference type="GO" id="GO:0017168">
    <property type="term" value="F:5-oxoprolinase (ATP-hydrolyzing) activity"/>
    <property type="evidence" value="ECO:0007669"/>
    <property type="project" value="TreeGrafter"/>
</dbReference>
<dbReference type="PANTHER" id="PTHR11365:SF23">
    <property type="entry name" value="HYPOTHETICAL 5-OXOPROLINASE (EUROFUNG)-RELATED"/>
    <property type="match status" value="1"/>
</dbReference>
<keyword evidence="4" id="KW-1185">Reference proteome</keyword>
<reference evidence="3" key="1">
    <citation type="journal article" date="2014" name="Int. J. Syst. Evol. Microbiol.">
        <title>Complete genome sequence of Corynebacterium casei LMG S-19264T (=DSM 44701T), isolated from a smear-ripened cheese.</title>
        <authorList>
            <consortium name="US DOE Joint Genome Institute (JGI-PGF)"/>
            <person name="Walter F."/>
            <person name="Albersmeier A."/>
            <person name="Kalinowski J."/>
            <person name="Ruckert C."/>
        </authorList>
    </citation>
    <scope>NUCLEOTIDE SEQUENCE</scope>
    <source>
        <strain evidence="3">VKM Ac-1069</strain>
    </source>
</reference>
<reference evidence="3" key="2">
    <citation type="submission" date="2023-01" db="EMBL/GenBank/DDBJ databases">
        <authorList>
            <person name="Sun Q."/>
            <person name="Evtushenko L."/>
        </authorList>
    </citation>
    <scope>NUCLEOTIDE SEQUENCE</scope>
    <source>
        <strain evidence="3">VKM Ac-1069</strain>
    </source>
</reference>
<proteinExistence type="predicted"/>
<dbReference type="EMBL" id="BSFQ01000002">
    <property type="protein sequence ID" value="GLL09700.1"/>
    <property type="molecule type" value="Genomic_DNA"/>
</dbReference>
<dbReference type="RefSeq" id="WP_037039998.1">
    <property type="nucleotide sequence ID" value="NZ_BAAAUZ010000013.1"/>
</dbReference>
<dbReference type="InterPro" id="IPR045079">
    <property type="entry name" value="Oxoprolinase-like"/>
</dbReference>
<dbReference type="Proteomes" id="UP001143463">
    <property type="component" value="Unassembled WGS sequence"/>
</dbReference>
<dbReference type="InterPro" id="IPR003692">
    <property type="entry name" value="Hydantoinase_B"/>
</dbReference>
<evidence type="ECO:0000259" key="2">
    <source>
        <dbReference type="Pfam" id="PF02538"/>
    </source>
</evidence>
<gene>
    <name evidence="3" type="primary">hyuB</name>
    <name evidence="3" type="ORF">GCM10017577_08400</name>
</gene>
<protein>
    <submittedName>
        <fullName evidence="3">N-methylhydantoinase B</fullName>
    </submittedName>
</protein>
<dbReference type="PANTHER" id="PTHR11365">
    <property type="entry name" value="5-OXOPROLINASE RELATED"/>
    <property type="match status" value="1"/>
</dbReference>
<dbReference type="AlphaFoldDB" id="A0A9W6NTW6"/>
<comment type="caution">
    <text evidence="3">The sequence shown here is derived from an EMBL/GenBank/DDBJ whole genome shotgun (WGS) entry which is preliminary data.</text>
</comment>
<feature type="domain" description="Hydantoinase B/oxoprolinase" evidence="2">
    <location>
        <begin position="12"/>
        <end position="531"/>
    </location>
</feature>
<dbReference type="GO" id="GO:0005829">
    <property type="term" value="C:cytosol"/>
    <property type="evidence" value="ECO:0007669"/>
    <property type="project" value="TreeGrafter"/>
</dbReference>
<dbReference type="Pfam" id="PF02538">
    <property type="entry name" value="Hydantoinase_B"/>
    <property type="match status" value="1"/>
</dbReference>
<feature type="region of interest" description="Disordered" evidence="1">
    <location>
        <begin position="525"/>
        <end position="547"/>
    </location>
</feature>
<name>A0A9W6NTW6_9PSEU</name>
<organism evidence="3 4">
    <name type="scientific">Pseudonocardia halophobica</name>
    <dbReference type="NCBI Taxonomy" id="29401"/>
    <lineage>
        <taxon>Bacteria</taxon>
        <taxon>Bacillati</taxon>
        <taxon>Actinomycetota</taxon>
        <taxon>Actinomycetes</taxon>
        <taxon>Pseudonocardiales</taxon>
        <taxon>Pseudonocardiaceae</taxon>
        <taxon>Pseudonocardia</taxon>
    </lineage>
</organism>
<accession>A0A9W6NTW6</accession>
<evidence type="ECO:0000256" key="1">
    <source>
        <dbReference type="SAM" id="MobiDB-lite"/>
    </source>
</evidence>
<evidence type="ECO:0000313" key="4">
    <source>
        <dbReference type="Proteomes" id="UP001143463"/>
    </source>
</evidence>
<sequence length="547" mass="57401">MTADHCSDDLGPVELEIARNRFESTAEEIGTALIRTSYSPNIKDRRDCSAGVYSPTGELIAQAEHIPLHLGLMPTMVRNVLAEVGTGSLEPGDVLISNNPYLGGSHLPDTCLVTPVFADGRLVAVVANMAHHVDVGGIVPGSMATHATEIFQEGVRIPPVKLVQRGELRTDLIALLMANVRTADKTRGDLMAQLAANRLGERRIGEMVAEWGPGLFRRSCSALVRYAERRTRAAVAALPDGIASFTDHLEHDGVEPRSIPITATVRKRGDVVEIDLTASADQVPGAVNCSYAVTEACAGYVVKALTDPTLPSNAGLMRPVRVLTRPGSVCAAEFPAPVANGNTQTAQRIVDALLGAFAQIVPDRVPAASSGSMSIVTIGGRDPRTGRYYSYVETYGGGQGAGPHADGDSAVHTHMTNTRNTPCEVIEREYPLRVDRYAIARGTGGAGRWRGGDGLIREITLTDGAATAVVATARVDSRPWGLHGGRDATGARIAVTHRDSGTTELPAMSSVRLEAGATLSVRTAGGGGFGKDRSTAAGVEGSVGAQA</sequence>
<evidence type="ECO:0000313" key="3">
    <source>
        <dbReference type="EMBL" id="GLL09700.1"/>
    </source>
</evidence>
<dbReference type="GO" id="GO:0006749">
    <property type="term" value="P:glutathione metabolic process"/>
    <property type="evidence" value="ECO:0007669"/>
    <property type="project" value="TreeGrafter"/>
</dbReference>